<dbReference type="Proteomes" id="UP001163324">
    <property type="component" value="Chromosome 1"/>
</dbReference>
<organism evidence="1 2">
    <name type="scientific">Trichothecium roseum</name>
    <dbReference type="NCBI Taxonomy" id="47278"/>
    <lineage>
        <taxon>Eukaryota</taxon>
        <taxon>Fungi</taxon>
        <taxon>Dikarya</taxon>
        <taxon>Ascomycota</taxon>
        <taxon>Pezizomycotina</taxon>
        <taxon>Sordariomycetes</taxon>
        <taxon>Hypocreomycetidae</taxon>
        <taxon>Hypocreales</taxon>
        <taxon>Hypocreales incertae sedis</taxon>
        <taxon>Trichothecium</taxon>
    </lineage>
</organism>
<evidence type="ECO:0000313" key="2">
    <source>
        <dbReference type="Proteomes" id="UP001163324"/>
    </source>
</evidence>
<sequence>MATNSGRGNPVAASDGPNETAPPTVSNETKGEITSATEKVHAAGQDAGAAPAQGAEPKVKSEKDLEKERKKAEKAAKLEAKKAKAAAAQAAPPKEKKVKEKKPEEVLPDYVEDTPVGEKKRIRSFEDPHFKAYNPIAVESAWYEWWEKEGLFKPEFTEDGKVKPEGKFVIVHPPPNVTGALHMGHALGDSLQDVMIRWNRMLGKTVLWLPGCDHAGISTQSVVENMLWRRQGKTRHDLGREKFIETVWDWKGEYHKRINKALSSLGSSFDWSREAFTMDPGLTAAVTETFVKLHEEGIIYRANRLVNWCTKLNTALSNLEVVNKELTGRTLLEVPGYEKKVEFGVIVHFKYQIEGSDETIEVATTRIETMLGDTGIAVNPKDQRYTHLVGKTAVHPFIEGRKLPIVSDDYVDMEFGTGAVKLTPAHDPNDFTLGQRHKLEFINILTDDGFMNENTGAYKGQKRFDVRYAIQDALKEKGLFVDKKDNAMKVPLCEKSKDIIEPIMKPQWWMRMKELAEPALKVVKDGKIKIRPETAERSYYRWMEDINDWCISRQLWWGHRCPVYFANIEGEAADTANEKLWFSGRTREEAESKAAAALSGKKYTLEQDHDVLDTWFSSGLWPFSTLGWPQKTPDLERLYPTSVLETGWDILFFWIARMVMLGLKMVGEVPFTEVYCHSLVRDSEGRKMSKSLGNVIDPLDVISGIELDKLHEKLGQGNLHPSEVVKATKYQKTAFPDGIPQCGADALRFTMINATTGSGDINLDVKVIHGYRKFCNKIFQATKYVLGSLPADFKPIKDGAVSGKTLAERWILHKMNTAAKEINQGLADREFSRTTISIYRYWYAELCDVYIENSKAIIRDGTEEERNSALQTLYTALEGALVMIHPYMPFITEEMWQRMPRRPEDPTKSIMVAKYTQFNPALDDSESEAAYETVLGCVRGARSLMAEYSLKEEAQVKIHAYNDKSYQTCTEQLSSIKSLAGKSVNNVEVVGPNEPRPAGSVAYPVSTSVAVFLYVKGRVDIDAEIAKAQKKLDKATANAKRQEKIILDPGYKEKVSPAVQESDAARLAEVKQEAASFEETIRQFEQLKLE</sequence>
<protein>
    <submittedName>
        <fullName evidence="1">Uncharacterized protein</fullName>
    </submittedName>
</protein>
<name>A0ACC0VGW1_9HYPO</name>
<gene>
    <name evidence="1" type="ORF">N3K66_001232</name>
</gene>
<comment type="caution">
    <text evidence="1">The sequence shown here is derived from an EMBL/GenBank/DDBJ whole genome shotgun (WGS) entry which is preliminary data.</text>
</comment>
<keyword evidence="2" id="KW-1185">Reference proteome</keyword>
<dbReference type="EMBL" id="CM047940">
    <property type="protein sequence ID" value="KAI9904703.1"/>
    <property type="molecule type" value="Genomic_DNA"/>
</dbReference>
<reference evidence="1" key="1">
    <citation type="submission" date="2022-10" db="EMBL/GenBank/DDBJ databases">
        <title>Complete Genome of Trichothecium roseum strain YXFP-22015, a Plant Pathogen Isolated from Citrus.</title>
        <authorList>
            <person name="Wang Y."/>
            <person name="Zhu L."/>
        </authorList>
    </citation>
    <scope>NUCLEOTIDE SEQUENCE</scope>
    <source>
        <strain evidence="1">YXFP-22015</strain>
    </source>
</reference>
<proteinExistence type="predicted"/>
<evidence type="ECO:0000313" key="1">
    <source>
        <dbReference type="EMBL" id="KAI9904703.1"/>
    </source>
</evidence>
<accession>A0ACC0VGW1</accession>